<dbReference type="HAMAP" id="MF_01260">
    <property type="entry name" value="Carboxylester"/>
    <property type="match status" value="1"/>
</dbReference>
<evidence type="ECO:0000259" key="6">
    <source>
        <dbReference type="Pfam" id="PF12697"/>
    </source>
</evidence>
<dbReference type="GO" id="GO:0090499">
    <property type="term" value="F:pimelyl-[acyl-carrier protein] methyl ester esterase activity"/>
    <property type="evidence" value="ECO:0007669"/>
    <property type="project" value="UniProtKB-EC"/>
</dbReference>
<feature type="active site" evidence="5">
    <location>
        <position position="219"/>
    </location>
</feature>
<dbReference type="Proteomes" id="UP000054785">
    <property type="component" value="Unassembled WGS sequence"/>
</dbReference>
<evidence type="ECO:0000313" key="8">
    <source>
        <dbReference type="Proteomes" id="UP000054785"/>
    </source>
</evidence>
<evidence type="ECO:0000256" key="1">
    <source>
        <dbReference type="ARBA" id="ARBA00022487"/>
    </source>
</evidence>
<dbReference type="GO" id="GO:0005737">
    <property type="term" value="C:cytoplasm"/>
    <property type="evidence" value="ECO:0007669"/>
    <property type="project" value="UniProtKB-SubCell"/>
</dbReference>
<dbReference type="Pfam" id="PF12697">
    <property type="entry name" value="Abhydrolase_6"/>
    <property type="match status" value="1"/>
</dbReference>
<dbReference type="EMBL" id="LNYC01000070">
    <property type="protein sequence ID" value="KTC97417.1"/>
    <property type="molecule type" value="Genomic_DNA"/>
</dbReference>
<feature type="binding site" evidence="5">
    <location>
        <position position="219"/>
    </location>
    <ligand>
        <name>substrate</name>
    </ligand>
</feature>
<keyword evidence="8" id="KW-1185">Reference proteome</keyword>
<feature type="binding site" evidence="5">
    <location>
        <begin position="138"/>
        <end position="142"/>
    </location>
    <ligand>
        <name>substrate</name>
    </ligand>
</feature>
<dbReference type="InterPro" id="IPR029058">
    <property type="entry name" value="AB_hydrolase_fold"/>
</dbReference>
<evidence type="ECO:0000313" key="7">
    <source>
        <dbReference type="EMBL" id="KTC97417.1"/>
    </source>
</evidence>
<feature type="active site" evidence="5">
    <location>
        <position position="191"/>
    </location>
</feature>
<keyword evidence="1 5" id="KW-0719">Serine esterase</keyword>
<feature type="domain" description="AB hydrolase-1" evidence="6">
    <location>
        <begin position="14"/>
        <end position="231"/>
    </location>
</feature>
<dbReference type="EC" id="3.1.1.85" evidence="5"/>
<comment type="similarity">
    <text evidence="5">Belongs to the AB hydrolase superfamily. Carboxylesterase BioH family.</text>
</comment>
<evidence type="ECO:0000256" key="4">
    <source>
        <dbReference type="ARBA" id="ARBA00022801"/>
    </source>
</evidence>
<feature type="binding site" evidence="5">
    <location>
        <begin position="77"/>
        <end position="78"/>
    </location>
    <ligand>
        <name>substrate</name>
    </ligand>
</feature>
<dbReference type="PANTHER" id="PTHR43194">
    <property type="entry name" value="HYDROLASE ALPHA/BETA FOLD FAMILY"/>
    <property type="match status" value="1"/>
</dbReference>
<keyword evidence="4 5" id="KW-0378">Hydrolase</keyword>
<name>A0A0W0TPD1_9GAMM</name>
<accession>A0A0W0TPD1</accession>
<dbReference type="InterPro" id="IPR000073">
    <property type="entry name" value="AB_hydrolase_1"/>
</dbReference>
<dbReference type="Gene3D" id="3.40.50.1820">
    <property type="entry name" value="alpha/beta hydrolase"/>
    <property type="match status" value="1"/>
</dbReference>
<protein>
    <recommendedName>
        <fullName evidence="5">Pimeloyl-[acyl-carrier protein] methyl ester esterase</fullName>
        <ecNumber evidence="5">3.1.1.85</ecNumber>
    </recommendedName>
    <alternativeName>
        <fullName evidence="5">Biotin synthesis protein BioH</fullName>
    </alternativeName>
    <alternativeName>
        <fullName evidence="5">Carboxylesterase BioH</fullName>
    </alternativeName>
</protein>
<dbReference type="RefSeq" id="WP_028387164.1">
    <property type="nucleotide sequence ID" value="NZ_CAAAHN010000003.1"/>
</dbReference>
<dbReference type="PATRIC" id="fig|45065.4.peg.1889"/>
<comment type="pathway">
    <text evidence="5">Cofactor biosynthesis; biotin biosynthesis.</text>
</comment>
<comment type="caution">
    <text evidence="7">The sequence shown here is derived from an EMBL/GenBank/DDBJ whole genome shotgun (WGS) entry which is preliminary data.</text>
</comment>
<comment type="subcellular location">
    <subcellularLocation>
        <location evidence="5">Cytoplasm</location>
    </subcellularLocation>
</comment>
<keyword evidence="2 5" id="KW-0963">Cytoplasm</keyword>
<gene>
    <name evidence="5 7" type="primary">bioH</name>
    <name evidence="7" type="ORF">Lgee_1738</name>
</gene>
<organism evidence="7 8">
    <name type="scientific">Legionella geestiana</name>
    <dbReference type="NCBI Taxonomy" id="45065"/>
    <lineage>
        <taxon>Bacteria</taxon>
        <taxon>Pseudomonadati</taxon>
        <taxon>Pseudomonadota</taxon>
        <taxon>Gammaproteobacteria</taxon>
        <taxon>Legionellales</taxon>
        <taxon>Legionellaceae</taxon>
        <taxon>Legionella</taxon>
    </lineage>
</organism>
<feature type="active site" description="Nucleophile" evidence="5">
    <location>
        <position position="77"/>
    </location>
</feature>
<dbReference type="OrthoDB" id="9780744at2"/>
<dbReference type="SUPFAM" id="SSF53474">
    <property type="entry name" value="alpha/beta-Hydrolases"/>
    <property type="match status" value="1"/>
</dbReference>
<dbReference type="PANTHER" id="PTHR43194:SF5">
    <property type="entry name" value="PIMELOYL-[ACYL-CARRIER PROTEIN] METHYL ESTER ESTERASE"/>
    <property type="match status" value="1"/>
</dbReference>
<keyword evidence="3 5" id="KW-0093">Biotin biosynthesis</keyword>
<comment type="subunit">
    <text evidence="5">Monomer.</text>
</comment>
<feature type="binding site" evidence="5">
    <location>
        <position position="20"/>
    </location>
    <ligand>
        <name>substrate</name>
    </ligand>
</feature>
<comment type="catalytic activity">
    <reaction evidence="5">
        <text>6-carboxyhexanoyl-[ACP] methyl ester + H2O = 6-carboxyhexanoyl-[ACP] + methanol + H(+)</text>
        <dbReference type="Rhea" id="RHEA:42700"/>
        <dbReference type="Rhea" id="RHEA-COMP:9955"/>
        <dbReference type="Rhea" id="RHEA-COMP:10186"/>
        <dbReference type="ChEBI" id="CHEBI:15377"/>
        <dbReference type="ChEBI" id="CHEBI:15378"/>
        <dbReference type="ChEBI" id="CHEBI:17790"/>
        <dbReference type="ChEBI" id="CHEBI:78846"/>
        <dbReference type="ChEBI" id="CHEBI:82735"/>
        <dbReference type="EC" id="3.1.1.85"/>
    </reaction>
</comment>
<evidence type="ECO:0000256" key="2">
    <source>
        <dbReference type="ARBA" id="ARBA00022490"/>
    </source>
</evidence>
<proteinExistence type="inferred from homology"/>
<reference evidence="7 8" key="1">
    <citation type="submission" date="2015-11" db="EMBL/GenBank/DDBJ databases">
        <title>Genomic analysis of 38 Legionella species identifies large and diverse effector repertoires.</title>
        <authorList>
            <person name="Burstein D."/>
            <person name="Amaro F."/>
            <person name="Zusman T."/>
            <person name="Lifshitz Z."/>
            <person name="Cohen O."/>
            <person name="Gilbert J.A."/>
            <person name="Pupko T."/>
            <person name="Shuman H.A."/>
            <person name="Segal G."/>
        </authorList>
    </citation>
    <scope>NUCLEOTIDE SEQUENCE [LARGE SCALE GENOMIC DNA]</scope>
    <source>
        <strain evidence="7 8">ATCC 49504</strain>
    </source>
</reference>
<dbReference type="InterPro" id="IPR050228">
    <property type="entry name" value="Carboxylesterase_BioH"/>
</dbReference>
<dbReference type="AlphaFoldDB" id="A0A0W0TPD1"/>
<evidence type="ECO:0000256" key="3">
    <source>
        <dbReference type="ARBA" id="ARBA00022756"/>
    </source>
</evidence>
<evidence type="ECO:0000256" key="5">
    <source>
        <dbReference type="HAMAP-Rule" id="MF_01260"/>
    </source>
</evidence>
<dbReference type="InterPro" id="IPR010076">
    <property type="entry name" value="BioH"/>
</dbReference>
<sequence length="238" mass="26736">MTLAIHKTGNGYPLVLFHGWAFDSRVWTPLLPRLTERFTLYLVDLPGFGQSSLMSWEAFCEALIHQLPASFALGGWSMGGLYALRFAHAFAERVSHLLGIATSPFFMKEDDWPGIEPVVIEGFLQKLEHAPSQVLHDFVSLQARGRVMPELPADNCPKALREGLHILASWDYREALSDLALPTSYLFGRLDAITPVEVLEAMRARYPGIGFTLFPRAGHMPFLSHAEEFVAHVEDFLR</sequence>
<dbReference type="STRING" id="45065.Lgee_1738"/>
<comment type="function">
    <text evidence="5">The physiological role of BioH is to remove the methyl group introduced by BioC when the pimeloyl moiety is complete. It allows to synthesize pimeloyl-ACP via the fatty acid synthetic pathway through the hydrolysis of the ester bonds of pimeloyl-ACP esters.</text>
</comment>
<dbReference type="GO" id="GO:0009102">
    <property type="term" value="P:biotin biosynthetic process"/>
    <property type="evidence" value="ECO:0007669"/>
    <property type="project" value="UniProtKB-UniRule"/>
</dbReference>